<reference evidence="1" key="1">
    <citation type="journal article" date="2022" name="IScience">
        <title>Evolution of zygomycete secretomes and the origins of terrestrial fungal ecologies.</title>
        <authorList>
            <person name="Chang Y."/>
            <person name="Wang Y."/>
            <person name="Mondo S."/>
            <person name="Ahrendt S."/>
            <person name="Andreopoulos W."/>
            <person name="Barry K."/>
            <person name="Beard J."/>
            <person name="Benny G.L."/>
            <person name="Blankenship S."/>
            <person name="Bonito G."/>
            <person name="Cuomo C."/>
            <person name="Desiro A."/>
            <person name="Gervers K.A."/>
            <person name="Hundley H."/>
            <person name="Kuo A."/>
            <person name="LaButti K."/>
            <person name="Lang B.F."/>
            <person name="Lipzen A."/>
            <person name="O'Donnell K."/>
            <person name="Pangilinan J."/>
            <person name="Reynolds N."/>
            <person name="Sandor L."/>
            <person name="Smith M.E."/>
            <person name="Tsang A."/>
            <person name="Grigoriev I.V."/>
            <person name="Stajich J.E."/>
            <person name="Spatafora J.W."/>
        </authorList>
    </citation>
    <scope>NUCLEOTIDE SEQUENCE</scope>
    <source>
        <strain evidence="1">RSA 2281</strain>
    </source>
</reference>
<dbReference type="SUPFAM" id="SSF52047">
    <property type="entry name" value="RNI-like"/>
    <property type="match status" value="1"/>
</dbReference>
<organism evidence="1 2">
    <name type="scientific">Phascolomyces articulosus</name>
    <dbReference type="NCBI Taxonomy" id="60185"/>
    <lineage>
        <taxon>Eukaryota</taxon>
        <taxon>Fungi</taxon>
        <taxon>Fungi incertae sedis</taxon>
        <taxon>Mucoromycota</taxon>
        <taxon>Mucoromycotina</taxon>
        <taxon>Mucoromycetes</taxon>
        <taxon>Mucorales</taxon>
        <taxon>Lichtheimiaceae</taxon>
        <taxon>Phascolomyces</taxon>
    </lineage>
</organism>
<dbReference type="InterPro" id="IPR032675">
    <property type="entry name" value="LRR_dom_sf"/>
</dbReference>
<dbReference type="Proteomes" id="UP001209540">
    <property type="component" value="Unassembled WGS sequence"/>
</dbReference>
<dbReference type="AlphaFoldDB" id="A0AAD5JX62"/>
<accession>A0AAD5JX62</accession>
<comment type="caution">
    <text evidence="1">The sequence shown here is derived from an EMBL/GenBank/DDBJ whole genome shotgun (WGS) entry which is preliminary data.</text>
</comment>
<evidence type="ECO:0000313" key="1">
    <source>
        <dbReference type="EMBL" id="KAI9258858.1"/>
    </source>
</evidence>
<proteinExistence type="predicted"/>
<name>A0AAD5JX62_9FUNG</name>
<protein>
    <submittedName>
        <fullName evidence="1">Uncharacterized protein</fullName>
    </submittedName>
</protein>
<keyword evidence="2" id="KW-1185">Reference proteome</keyword>
<dbReference type="Gene3D" id="3.80.10.10">
    <property type="entry name" value="Ribonuclease Inhibitor"/>
    <property type="match status" value="1"/>
</dbReference>
<dbReference type="EMBL" id="JAIXMP010000018">
    <property type="protein sequence ID" value="KAI9258858.1"/>
    <property type="molecule type" value="Genomic_DNA"/>
</dbReference>
<reference evidence="1" key="2">
    <citation type="submission" date="2023-02" db="EMBL/GenBank/DDBJ databases">
        <authorList>
            <consortium name="DOE Joint Genome Institute"/>
            <person name="Mondo S.J."/>
            <person name="Chang Y."/>
            <person name="Wang Y."/>
            <person name="Ahrendt S."/>
            <person name="Andreopoulos W."/>
            <person name="Barry K."/>
            <person name="Beard J."/>
            <person name="Benny G.L."/>
            <person name="Blankenship S."/>
            <person name="Bonito G."/>
            <person name="Cuomo C."/>
            <person name="Desiro A."/>
            <person name="Gervers K.A."/>
            <person name="Hundley H."/>
            <person name="Kuo A."/>
            <person name="LaButti K."/>
            <person name="Lang B.F."/>
            <person name="Lipzen A."/>
            <person name="O'Donnell K."/>
            <person name="Pangilinan J."/>
            <person name="Reynolds N."/>
            <person name="Sandor L."/>
            <person name="Smith M.W."/>
            <person name="Tsang A."/>
            <person name="Grigoriev I.V."/>
            <person name="Stajich J.E."/>
            <person name="Spatafora J.W."/>
        </authorList>
    </citation>
    <scope>NUCLEOTIDE SEQUENCE</scope>
    <source>
        <strain evidence="1">RSA 2281</strain>
    </source>
</reference>
<gene>
    <name evidence="1" type="ORF">BDA99DRAFT_538782</name>
</gene>
<evidence type="ECO:0000313" key="2">
    <source>
        <dbReference type="Proteomes" id="UP001209540"/>
    </source>
</evidence>
<sequence length="266" mass="30462">MFMKRSYQSLEYLEIWDEDTCFTRKGLAVLAECGAPNLQELCIVPETDDRTPSPNVLSRLLLACPRLHYIKLKCFNLWGNCIYQVLGKLQHLSQLYLVHNANHAIDEAQNSNGNNNSVQLVEACYNNEIYKPETPKGAAGLFEQTKSLWSLHIDCSYPYHVDQTAMDTATYTGKCSSLCKLDIRAPTQPMDEKELKAFVLLPHLESLKICDHGRILGKTLDKKKHCYGYSENTKELTLLCYNDIEFMGHFERMENSVINIFCSQDF</sequence>